<dbReference type="OrthoDB" id="248320at2759"/>
<evidence type="ECO:0000256" key="1">
    <source>
        <dbReference type="ARBA" id="ARBA00004123"/>
    </source>
</evidence>
<protein>
    <recommendedName>
        <fullName evidence="5">Nucleoporin Nup159/Nup146 N-terminal domain-containing protein</fullName>
    </recommendedName>
</protein>
<evidence type="ECO:0000256" key="3">
    <source>
        <dbReference type="ARBA" id="ARBA00023242"/>
    </source>
</evidence>
<feature type="compositionally biased region" description="Polar residues" evidence="4">
    <location>
        <begin position="807"/>
        <end position="821"/>
    </location>
</feature>
<evidence type="ECO:0000259" key="5">
    <source>
        <dbReference type="Pfam" id="PF16755"/>
    </source>
</evidence>
<reference evidence="6" key="1">
    <citation type="submission" date="2020-06" db="EMBL/GenBank/DDBJ databases">
        <title>Genomes of multiple members of Pneumocystis genus reveal paths to human pathogen Pneumocystis jirovecii.</title>
        <authorList>
            <person name="Cisse O.H."/>
            <person name="Ma L."/>
            <person name="Dekker J."/>
            <person name="Khil P."/>
            <person name="Jo J."/>
            <person name="Brenchley J."/>
            <person name="Blair R."/>
            <person name="Pahar B."/>
            <person name="Chabe M."/>
            <person name="Van Rompay K.A."/>
            <person name="Keesler R."/>
            <person name="Sukura A."/>
            <person name="Hirsch V."/>
            <person name="Kutty G."/>
            <person name="Liu Y."/>
            <person name="Peng L."/>
            <person name="Chen J."/>
            <person name="Song J."/>
            <person name="Weissenbacher-Lang C."/>
            <person name="Xu J."/>
            <person name="Upham N.S."/>
            <person name="Stajich J.E."/>
            <person name="Cuomo C.A."/>
            <person name="Cushion M.T."/>
            <person name="Kovacs J.A."/>
        </authorList>
    </citation>
    <scope>NUCLEOTIDE SEQUENCE</scope>
    <source>
        <strain evidence="6">2A</strain>
    </source>
</reference>
<dbReference type="Pfam" id="PF16755">
    <property type="entry name" value="Beta-prop_NUP159_NUP214"/>
    <property type="match status" value="1"/>
</dbReference>
<dbReference type="GO" id="GO:0005634">
    <property type="term" value="C:nucleus"/>
    <property type="evidence" value="ECO:0007669"/>
    <property type="project" value="UniProtKB-SubCell"/>
</dbReference>
<dbReference type="Proteomes" id="UP000663699">
    <property type="component" value="Chromosome 12"/>
</dbReference>
<dbReference type="InterPro" id="IPR039462">
    <property type="entry name" value="Nup159/Nup146_N"/>
</dbReference>
<keyword evidence="2" id="KW-0813">Transport</keyword>
<organism evidence="6 7">
    <name type="scientific">Pneumocystis wakefieldiae</name>
    <dbReference type="NCBI Taxonomy" id="38082"/>
    <lineage>
        <taxon>Eukaryota</taxon>
        <taxon>Fungi</taxon>
        <taxon>Dikarya</taxon>
        <taxon>Ascomycota</taxon>
        <taxon>Taphrinomycotina</taxon>
        <taxon>Pneumocystomycetes</taxon>
        <taxon>Pneumocystaceae</taxon>
        <taxon>Pneumocystis</taxon>
    </lineage>
</organism>
<keyword evidence="3" id="KW-0539">Nucleus</keyword>
<feature type="region of interest" description="Disordered" evidence="4">
    <location>
        <begin position="777"/>
        <end position="828"/>
    </location>
</feature>
<dbReference type="SUPFAM" id="SSF117289">
    <property type="entry name" value="Nucleoporin domain"/>
    <property type="match status" value="1"/>
</dbReference>
<dbReference type="InterPro" id="IPR015943">
    <property type="entry name" value="WD40/YVTN_repeat-like_dom_sf"/>
</dbReference>
<gene>
    <name evidence="6" type="ORF">MERGE_000955</name>
</gene>
<dbReference type="EMBL" id="CP054543">
    <property type="protein sequence ID" value="QSL66573.1"/>
    <property type="molecule type" value="Genomic_DNA"/>
</dbReference>
<dbReference type="Gene3D" id="2.130.10.10">
    <property type="entry name" value="YVTN repeat-like/Quinoprotein amine dehydrogenase"/>
    <property type="match status" value="1"/>
</dbReference>
<evidence type="ECO:0000256" key="2">
    <source>
        <dbReference type="ARBA" id="ARBA00022448"/>
    </source>
</evidence>
<proteinExistence type="predicted"/>
<comment type="subcellular location">
    <subcellularLocation>
        <location evidence="1">Nucleus</location>
    </subcellularLocation>
</comment>
<evidence type="ECO:0000256" key="4">
    <source>
        <dbReference type="SAM" id="MobiDB-lite"/>
    </source>
</evidence>
<name>A0A899G1A5_9ASCO</name>
<keyword evidence="7" id="KW-1185">Reference proteome</keyword>
<sequence length="1256" mass="143443">MFNSFSFLNTSISQPSDEIQVELEELDTDNFGFLSLQHNAYIQIEKIFTDKTPRYNSSLLCIGNKNGYYAVGIPSGFAFGTTVSLRKSLKGNIVKKIVEHNPLSIIHLQKKIINVSFSADEEYLIVATEENEIMFYSTQKLFQKNNSLEPEFIFQLENIKDILPNPINSDMIAVLTFFGNLHLINFYQRSISEPLVNNITSFSWSQKGKQIVCGTSEGKLVQYTPDGSLKAVINKPKSLNDTYYVSSVLWLENHVFFVVYNDYGPTEDLRHDYVIFIITREQNGVITYGKLVDPSPPFGLTSRIDHHFIRYLKNWEPNLKSFIIVAATASADVGIVVRYKDDLIWKTVTISNETRRVSLPYSILNDCDTSPIGIALDFTLSQNIEKPLFPSEEPKEGPPLPILYLLNNDYLLTGYYVLYVDAIRAGTTYDSICPIKENAFDIRFNQSAAKTTKEFGFGFKPMPVPSLPVLNSKPMFENALNSQTIGSMANNPVSFSVSFGKPAFGAPVFGNPLFGSCENTGVQNTAFGKSFFNNASQVIKPTSFASFASLTKSYNESPFGKLVQNSTEVPENKMESIFSKSTPLFSFADSSRFQNVDDIEDTLEMKNENILEDNIDCISNKESEIHDNSYGEIEKCFDNNEKNTFVNSQPQLLDTFSISSKISSPFTSFRKGPSFFSDSKVPSLLSLTVQEKTLSESSFLDKESQIKKETGSQGACVSFSSDSNVFQPKIDDKIETKEKTVTKNISELSKNYQVSSKDTDLPVLSDNISHNDVIKDENHEKNEFNQNNKNEVFSNDFDFPEDKNIKKQSLSSNFLPEQSSSLKEDVSKDSFDVSSNETAIYDINKNEQSQDNFRITENSWENVKEKLDAVFLPVLNRNISIDLVNDNFNLHKNLKDKSEQITYDHSKLQDFDTLPNTFSTFLSNNSDALEFKNHEIFSYDLSQIKTQSKNIVDETHDDTTKRSLFFNNKNMIKLKPLLSMSEALKAESKEKGLFKEIDIICRQMDNELNIIQKNLERLSLFIEDQKEVNSVENDSVSMFMRHIEEWKLEEIPRMEKMVFNLLNDISNFQKIEDTNLNIIKSLKKTFIKLEAKHIEVSRFIRARTDHEFTRMIKVRQLGSEHLENQIKLRKICQNVENYLWKAEESLALYKAKLAGKTNGNIKLPSLESIKKVLGKINSLIQQSMNETNNLEFQFKRPRTDVFLKTKDIKSKTRKNLSFSENMLSIITADMLRKDKFLVILKELMRERSPLHTTIYD</sequence>
<accession>A0A899G1A5</accession>
<evidence type="ECO:0000313" key="6">
    <source>
        <dbReference type="EMBL" id="QSL66573.1"/>
    </source>
</evidence>
<feature type="domain" description="Nucleoporin Nup159/Nup146 N-terminal" evidence="5">
    <location>
        <begin position="53"/>
        <end position="409"/>
    </location>
</feature>
<evidence type="ECO:0000313" key="7">
    <source>
        <dbReference type="Proteomes" id="UP000663699"/>
    </source>
</evidence>
<dbReference type="AlphaFoldDB" id="A0A899G1A5"/>